<dbReference type="EMBL" id="FQWY01000093">
    <property type="protein sequence ID" value="SHH39232.1"/>
    <property type="molecule type" value="Genomic_DNA"/>
</dbReference>
<dbReference type="Pfam" id="PF24859">
    <property type="entry name" value="FdhE_central"/>
    <property type="match status" value="1"/>
</dbReference>
<dbReference type="OrthoDB" id="9811074at2"/>
<dbReference type="InterPro" id="IPR024064">
    <property type="entry name" value="FdhE-like_sf"/>
</dbReference>
<protein>
    <submittedName>
        <fullName evidence="4">FdhE protein</fullName>
    </submittedName>
</protein>
<dbReference type="AlphaFoldDB" id="A0A1M5SKY9"/>
<organism evidence="4 5">
    <name type="scientific">Thermosyntropha lipolytica DSM 11003</name>
    <dbReference type="NCBI Taxonomy" id="1123382"/>
    <lineage>
        <taxon>Bacteria</taxon>
        <taxon>Bacillati</taxon>
        <taxon>Bacillota</taxon>
        <taxon>Clostridia</taxon>
        <taxon>Eubacteriales</taxon>
        <taxon>Syntrophomonadaceae</taxon>
        <taxon>Thermosyntropha</taxon>
    </lineage>
</organism>
<dbReference type="Gene3D" id="3.90.1670.10">
    <property type="entry name" value="FdhE-like domain"/>
    <property type="match status" value="1"/>
</dbReference>
<evidence type="ECO:0000313" key="5">
    <source>
        <dbReference type="Proteomes" id="UP000242329"/>
    </source>
</evidence>
<dbReference type="InterPro" id="IPR056796">
    <property type="entry name" value="FdhE_C"/>
</dbReference>
<dbReference type="GO" id="GO:0051604">
    <property type="term" value="P:protein maturation"/>
    <property type="evidence" value="ECO:0007669"/>
    <property type="project" value="TreeGrafter"/>
</dbReference>
<sequence>MMQRTTPVELPPGYIVFFQNLESWQNEQEIFLKKTCSFPKVDLVKTLAAHKKPLVRVKKINIPAEEYKNLLLKFLSFLKAERPDTSKAVKNIEDHMASLDIDTITSQLIINETGFLNDLARDLNVSSELLLFIFDHTLRPFLRILAAPYREELIAREYNSWEFPSICPVCGAKSNISRLRAEDGHRFMFCDRCFMEWETAYLRCVYCGNTEPHTIRYLNVENDDAYQVYVCEKCKGYLKTYDERQTGTKVDLFITNMETIYLDMLAQEKGYQNHEDN</sequence>
<dbReference type="GO" id="GO:0005829">
    <property type="term" value="C:cytosol"/>
    <property type="evidence" value="ECO:0007669"/>
    <property type="project" value="TreeGrafter"/>
</dbReference>
<dbReference type="Proteomes" id="UP000242329">
    <property type="component" value="Unassembled WGS sequence"/>
</dbReference>
<feature type="domain" description="FdhE central" evidence="2">
    <location>
        <begin position="166"/>
        <end position="198"/>
    </location>
</feature>
<dbReference type="PANTHER" id="PTHR37689">
    <property type="entry name" value="PROTEIN FDHE"/>
    <property type="match status" value="1"/>
</dbReference>
<dbReference type="STRING" id="1123382.SAMN02745221_02239"/>
<gene>
    <name evidence="4" type="ORF">SAMN02745221_02239</name>
</gene>
<evidence type="ECO:0000259" key="3">
    <source>
        <dbReference type="Pfam" id="PF24860"/>
    </source>
</evidence>
<evidence type="ECO:0000313" key="4">
    <source>
        <dbReference type="EMBL" id="SHH39232.1"/>
    </source>
</evidence>
<reference evidence="5" key="1">
    <citation type="submission" date="2016-11" db="EMBL/GenBank/DDBJ databases">
        <authorList>
            <person name="Varghese N."/>
            <person name="Submissions S."/>
        </authorList>
    </citation>
    <scope>NUCLEOTIDE SEQUENCE [LARGE SCALE GENOMIC DNA]</scope>
    <source>
        <strain evidence="5">DSM 11003</strain>
    </source>
</reference>
<keyword evidence="1" id="KW-0963">Cytoplasm</keyword>
<dbReference type="PANTHER" id="PTHR37689:SF1">
    <property type="entry name" value="PROTEIN FDHE"/>
    <property type="match status" value="1"/>
</dbReference>
<dbReference type="CDD" id="cd16341">
    <property type="entry name" value="FdhE"/>
    <property type="match status" value="1"/>
</dbReference>
<accession>A0A1M5SKY9</accession>
<keyword evidence="5" id="KW-1185">Reference proteome</keyword>
<proteinExistence type="predicted"/>
<dbReference type="GO" id="GO:0008199">
    <property type="term" value="F:ferric iron binding"/>
    <property type="evidence" value="ECO:0007669"/>
    <property type="project" value="TreeGrafter"/>
</dbReference>
<dbReference type="Pfam" id="PF24860">
    <property type="entry name" value="FdhE_C"/>
    <property type="match status" value="1"/>
</dbReference>
<dbReference type="RefSeq" id="WP_073093635.1">
    <property type="nucleotide sequence ID" value="NZ_FQWY01000093.1"/>
</dbReference>
<feature type="domain" description="FdhE C-terminal" evidence="3">
    <location>
        <begin position="203"/>
        <end position="275"/>
    </location>
</feature>
<dbReference type="SUPFAM" id="SSF144020">
    <property type="entry name" value="FdhE-like"/>
    <property type="match status" value="1"/>
</dbReference>
<evidence type="ECO:0000256" key="1">
    <source>
        <dbReference type="ARBA" id="ARBA00022490"/>
    </source>
</evidence>
<name>A0A1M5SKY9_9FIRM</name>
<dbReference type="InterPro" id="IPR006452">
    <property type="entry name" value="Formate_DH_accessory"/>
</dbReference>
<evidence type="ECO:0000259" key="2">
    <source>
        <dbReference type="Pfam" id="PF24859"/>
    </source>
</evidence>
<dbReference type="InterPro" id="IPR056797">
    <property type="entry name" value="FdhE_central"/>
</dbReference>